<organism evidence="2 3">
    <name type="scientific">Meripilus lineatus</name>
    <dbReference type="NCBI Taxonomy" id="2056292"/>
    <lineage>
        <taxon>Eukaryota</taxon>
        <taxon>Fungi</taxon>
        <taxon>Dikarya</taxon>
        <taxon>Basidiomycota</taxon>
        <taxon>Agaricomycotina</taxon>
        <taxon>Agaricomycetes</taxon>
        <taxon>Polyporales</taxon>
        <taxon>Meripilaceae</taxon>
        <taxon>Meripilus</taxon>
    </lineage>
</organism>
<feature type="signal peptide" evidence="1">
    <location>
        <begin position="1"/>
        <end position="26"/>
    </location>
</feature>
<proteinExistence type="predicted"/>
<feature type="chain" id="PRO_5042267715" description="Secreted protein" evidence="1">
    <location>
        <begin position="27"/>
        <end position="121"/>
    </location>
</feature>
<evidence type="ECO:0000256" key="1">
    <source>
        <dbReference type="SAM" id="SignalP"/>
    </source>
</evidence>
<protein>
    <recommendedName>
        <fullName evidence="4">Secreted protein</fullName>
    </recommendedName>
</protein>
<dbReference type="Proteomes" id="UP001212997">
    <property type="component" value="Unassembled WGS sequence"/>
</dbReference>
<sequence>MYDQCTNLGWVMVIVAVLRLEQSVQQLVIFVFAQKLDLIVETFVHDITPITARQGAICERISFWPLVSWPEMLKNRFLNLDRESRRGRKHRLIVGQYTMKQRKHGFNIDSGAPWKPELLTL</sequence>
<evidence type="ECO:0000313" key="3">
    <source>
        <dbReference type="Proteomes" id="UP001212997"/>
    </source>
</evidence>
<gene>
    <name evidence="2" type="ORF">NLI96_g6960</name>
</gene>
<dbReference type="AlphaFoldDB" id="A0AAD5V0A6"/>
<keyword evidence="1" id="KW-0732">Signal</keyword>
<evidence type="ECO:0008006" key="4">
    <source>
        <dbReference type="Google" id="ProtNLM"/>
    </source>
</evidence>
<accession>A0AAD5V0A6</accession>
<comment type="caution">
    <text evidence="2">The sequence shown here is derived from an EMBL/GenBank/DDBJ whole genome shotgun (WGS) entry which is preliminary data.</text>
</comment>
<name>A0AAD5V0A6_9APHY</name>
<reference evidence="2" key="1">
    <citation type="submission" date="2022-07" db="EMBL/GenBank/DDBJ databases">
        <title>Genome Sequence of Physisporinus lineatus.</title>
        <authorList>
            <person name="Buettner E."/>
        </authorList>
    </citation>
    <scope>NUCLEOTIDE SEQUENCE</scope>
    <source>
        <strain evidence="2">VT162</strain>
    </source>
</reference>
<evidence type="ECO:0000313" key="2">
    <source>
        <dbReference type="EMBL" id="KAJ3482483.1"/>
    </source>
</evidence>
<keyword evidence="3" id="KW-1185">Reference proteome</keyword>
<dbReference type="EMBL" id="JANAWD010000271">
    <property type="protein sequence ID" value="KAJ3482483.1"/>
    <property type="molecule type" value="Genomic_DNA"/>
</dbReference>